<feature type="compositionally biased region" description="Basic and acidic residues" evidence="1">
    <location>
        <begin position="19"/>
        <end position="31"/>
    </location>
</feature>
<dbReference type="Proteomes" id="UP000019202">
    <property type="component" value="Unassembled WGS sequence"/>
</dbReference>
<evidence type="ECO:0000313" key="3">
    <source>
        <dbReference type="Proteomes" id="UP000019202"/>
    </source>
</evidence>
<evidence type="ECO:0000313" key="2">
    <source>
        <dbReference type="EMBL" id="CDL84322.1"/>
    </source>
</evidence>
<feature type="region of interest" description="Disordered" evidence="1">
    <location>
        <begin position="19"/>
        <end position="45"/>
    </location>
</feature>
<protein>
    <submittedName>
        <fullName evidence="2">Uncharacterized protein</fullName>
    </submittedName>
</protein>
<reference evidence="2" key="1">
    <citation type="submission" date="2013-11" db="EMBL/GenBank/DDBJ databases">
        <title>Draft genome sequence and annotation of the entomopathogenic bacteria, Xenorhabdus cabanillasi strain JM26 and Xenorhabdus szentirmai strain DSM 16338.</title>
        <authorList>
            <person name="Gualtieri M."/>
            <person name="Ogier J.C."/>
            <person name="Pages S."/>
            <person name="Givaudan A."/>
            <person name="Gaudriault S."/>
        </authorList>
    </citation>
    <scope>NUCLEOTIDE SEQUENCE [LARGE SCALE GENOMIC DNA]</scope>
    <source>
        <strain evidence="2">DSM 16338</strain>
    </source>
</reference>
<accession>W1J0R5</accession>
<name>W1J0R5_9GAMM</name>
<keyword evidence="3" id="KW-1185">Reference proteome</keyword>
<gene>
    <name evidence="2" type="ORF">XSR1_440028</name>
</gene>
<dbReference type="AlphaFoldDB" id="W1J0R5"/>
<organism evidence="2 3">
    <name type="scientific">Xenorhabdus szentirmaii DSM 16338</name>
    <dbReference type="NCBI Taxonomy" id="1427518"/>
    <lineage>
        <taxon>Bacteria</taxon>
        <taxon>Pseudomonadati</taxon>
        <taxon>Pseudomonadota</taxon>
        <taxon>Gammaproteobacteria</taxon>
        <taxon>Enterobacterales</taxon>
        <taxon>Morganellaceae</taxon>
        <taxon>Xenorhabdus</taxon>
    </lineage>
</organism>
<sequence length="45" mass="5198">MYSLLGLALMLSFQNVREDKNKKENNNDQKNKNIAGTNRFIGKKI</sequence>
<dbReference type="EMBL" id="CBXF010000104">
    <property type="protein sequence ID" value="CDL84322.1"/>
    <property type="molecule type" value="Genomic_DNA"/>
</dbReference>
<comment type="caution">
    <text evidence="2">The sequence shown here is derived from an EMBL/GenBank/DDBJ whole genome shotgun (WGS) entry which is preliminary data.</text>
</comment>
<evidence type="ECO:0000256" key="1">
    <source>
        <dbReference type="SAM" id="MobiDB-lite"/>
    </source>
</evidence>
<dbReference type="STRING" id="1427518.XSR1_440028"/>
<proteinExistence type="predicted"/>